<keyword evidence="2 6" id="KW-0732">Signal</keyword>
<feature type="domain" description="Peptidase S1" evidence="7">
    <location>
        <begin position="600"/>
        <end position="841"/>
    </location>
</feature>
<organism evidence="8 9">
    <name type="scientific">Leptobrachium leishanense</name>
    <name type="common">Leishan spiny toad</name>
    <dbReference type="NCBI Taxonomy" id="445787"/>
    <lineage>
        <taxon>Eukaryota</taxon>
        <taxon>Metazoa</taxon>
        <taxon>Chordata</taxon>
        <taxon>Craniata</taxon>
        <taxon>Vertebrata</taxon>
        <taxon>Euteleostomi</taxon>
        <taxon>Amphibia</taxon>
        <taxon>Batrachia</taxon>
        <taxon>Anura</taxon>
        <taxon>Pelobatoidea</taxon>
        <taxon>Megophryidae</taxon>
        <taxon>Leptobrachium</taxon>
    </lineage>
</organism>
<evidence type="ECO:0000256" key="5">
    <source>
        <dbReference type="RuleBase" id="RU363034"/>
    </source>
</evidence>
<evidence type="ECO:0000256" key="3">
    <source>
        <dbReference type="ARBA" id="ARBA00022801"/>
    </source>
</evidence>
<keyword evidence="1 5" id="KW-0645">Protease</keyword>
<keyword evidence="4" id="KW-1015">Disulfide bond</keyword>
<dbReference type="CDD" id="cd00190">
    <property type="entry name" value="Tryp_SPc"/>
    <property type="match status" value="3"/>
</dbReference>
<feature type="chain" id="PRO_5034582572" description="Peptidase S1 domain-containing protein" evidence="6">
    <location>
        <begin position="30"/>
        <end position="856"/>
    </location>
</feature>
<dbReference type="PANTHER" id="PTHR24253">
    <property type="entry name" value="TRANSMEMBRANE PROTEASE SERINE"/>
    <property type="match status" value="1"/>
</dbReference>
<dbReference type="GeneTree" id="ENSGT00940000162122"/>
<keyword evidence="9" id="KW-1185">Reference proteome</keyword>
<evidence type="ECO:0000313" key="9">
    <source>
        <dbReference type="Proteomes" id="UP000694569"/>
    </source>
</evidence>
<dbReference type="GO" id="GO:0004252">
    <property type="term" value="F:serine-type endopeptidase activity"/>
    <property type="evidence" value="ECO:0007669"/>
    <property type="project" value="InterPro"/>
</dbReference>
<dbReference type="OrthoDB" id="9006044at2759"/>
<dbReference type="FunFam" id="2.40.10.10:FF:000068">
    <property type="entry name" value="transmembrane protease serine 2"/>
    <property type="match status" value="1"/>
</dbReference>
<dbReference type="PRINTS" id="PR00722">
    <property type="entry name" value="CHYMOTRYPSIN"/>
</dbReference>
<dbReference type="PROSITE" id="PS50240">
    <property type="entry name" value="TRYPSIN_DOM"/>
    <property type="match status" value="3"/>
</dbReference>
<dbReference type="InterPro" id="IPR009003">
    <property type="entry name" value="Peptidase_S1_PA"/>
</dbReference>
<dbReference type="PROSITE" id="PS00134">
    <property type="entry name" value="TRYPSIN_HIS"/>
    <property type="match status" value="2"/>
</dbReference>
<reference evidence="8" key="1">
    <citation type="submission" date="2025-08" db="UniProtKB">
        <authorList>
            <consortium name="Ensembl"/>
        </authorList>
    </citation>
    <scope>IDENTIFICATION</scope>
</reference>
<dbReference type="PANTHER" id="PTHR24253:SF62">
    <property type="entry name" value="TRANSMEMBRANE PROTEASE SERINE 6"/>
    <property type="match status" value="1"/>
</dbReference>
<evidence type="ECO:0000256" key="6">
    <source>
        <dbReference type="SAM" id="SignalP"/>
    </source>
</evidence>
<dbReference type="InterPro" id="IPR043504">
    <property type="entry name" value="Peptidase_S1_PA_chymotrypsin"/>
</dbReference>
<dbReference type="FunFam" id="2.40.10.10:FF:000024">
    <property type="entry name" value="Serine protease 53"/>
    <property type="match status" value="1"/>
</dbReference>
<keyword evidence="5" id="KW-0720">Serine protease</keyword>
<dbReference type="InterPro" id="IPR001314">
    <property type="entry name" value="Peptidase_S1A"/>
</dbReference>
<evidence type="ECO:0000256" key="1">
    <source>
        <dbReference type="ARBA" id="ARBA00022670"/>
    </source>
</evidence>
<feature type="signal peptide" evidence="6">
    <location>
        <begin position="1"/>
        <end position="29"/>
    </location>
</feature>
<accession>A0A8C5WH70</accession>
<keyword evidence="3 5" id="KW-0378">Hydrolase</keyword>
<evidence type="ECO:0000256" key="4">
    <source>
        <dbReference type="ARBA" id="ARBA00023157"/>
    </source>
</evidence>
<evidence type="ECO:0000256" key="2">
    <source>
        <dbReference type="ARBA" id="ARBA00022729"/>
    </source>
</evidence>
<dbReference type="GO" id="GO:0006508">
    <property type="term" value="P:proteolysis"/>
    <property type="evidence" value="ECO:0007669"/>
    <property type="project" value="UniProtKB-KW"/>
</dbReference>
<dbReference type="Gene3D" id="2.40.10.10">
    <property type="entry name" value="Trypsin-like serine proteases"/>
    <property type="match status" value="5"/>
</dbReference>
<dbReference type="InterPro" id="IPR018114">
    <property type="entry name" value="TRYPSIN_HIS"/>
</dbReference>
<evidence type="ECO:0000259" key="7">
    <source>
        <dbReference type="PROSITE" id="PS50240"/>
    </source>
</evidence>
<reference evidence="8" key="2">
    <citation type="submission" date="2025-09" db="UniProtKB">
        <authorList>
            <consortium name="Ensembl"/>
        </authorList>
    </citation>
    <scope>IDENTIFICATION</scope>
</reference>
<feature type="domain" description="Peptidase S1" evidence="7">
    <location>
        <begin position="23"/>
        <end position="285"/>
    </location>
</feature>
<proteinExistence type="predicted"/>
<dbReference type="GO" id="GO:0005886">
    <property type="term" value="C:plasma membrane"/>
    <property type="evidence" value="ECO:0007669"/>
    <property type="project" value="TreeGrafter"/>
</dbReference>
<dbReference type="InterPro" id="IPR001254">
    <property type="entry name" value="Trypsin_dom"/>
</dbReference>
<dbReference type="Proteomes" id="UP000694569">
    <property type="component" value="Unplaced"/>
</dbReference>
<dbReference type="InterPro" id="IPR033116">
    <property type="entry name" value="TRYPSIN_SER"/>
</dbReference>
<dbReference type="Pfam" id="PF00089">
    <property type="entry name" value="Trypsin"/>
    <property type="match status" value="3"/>
</dbReference>
<name>A0A8C5WH70_9ANUR</name>
<protein>
    <recommendedName>
        <fullName evidence="7">Peptidase S1 domain-containing protein</fullName>
    </recommendedName>
</protein>
<evidence type="ECO:0000313" key="8">
    <source>
        <dbReference type="Ensembl" id="ENSLLEP00000037825.1"/>
    </source>
</evidence>
<dbReference type="SMART" id="SM00020">
    <property type="entry name" value="Tryp_SPc"/>
    <property type="match status" value="3"/>
</dbReference>
<dbReference type="PROSITE" id="PS00135">
    <property type="entry name" value="TRYPSIN_SER"/>
    <property type="match status" value="1"/>
</dbReference>
<dbReference type="AlphaFoldDB" id="A0A8C5WH70"/>
<dbReference type="Ensembl" id="ENSLLET00000039280.1">
    <property type="protein sequence ID" value="ENSLLEP00000037825.1"/>
    <property type="gene ID" value="ENSLLEG00000023964.1"/>
</dbReference>
<sequence>MLNWDLMDGRILSLCVAVTVIQLTGGAAAVCGQQSLPNRNSSGEGAVPGEWPWHVSLSFLGKPLCGGSLISDSWIITAGHCFDGKLTKKDPKSWTIHLGFTRLGGKLETSTLAMTVSRIVVHEKYTHFLRGMDVALVELSHPVELTDFVSPVCLPEKTHRFHLHRTCFSTGLQAVPDVGSTDSVMTLHKVPLTLIGWRTCNCIYNSYKKPELANPTRPGMLCATESDEKKGPCLGDSGGPMVCNEDGVWFLAGVISFTLGCYLPNSPTVITAASFYQDWILGNVGTKASFAPQTITVTDDVDTDSCSDLLSSKHEGCTFPHIQAPASNGTGLWPWQVDVVKSGLRMCGGALISDSWVITAAHCFTGALSSDSPADWTVIVAPGSPSMQEISVQKISVHGAFISPDQGKDAALLQLVRPAPPDSDVHPACVLPASRQIPYGSSCWYTGRDGPSSKTPGVKVDPLRAAEMELISPNQCNCIYSHPSSANHSASILPGMMCASYRQKEGNQCLSDSGGPLVCQENGTWFLVGLRSFGGECLEGTDGKVPLPGVFTQLNTLEEWIFSVTNDVSFNEESVTPDSELDNMRCPDNYTRGCGFSVSSPGANANAEAMEGTWPWQVSVQRFESHTCSGALIAQTWVLTTARCITSYSRVLPDEYTVILGRQRQNGPNLHNVTRRVRRVITHPAYRRTTGENDLALVEVYYGVTFSDYIWPVCLPLEGSEPPSTGCWVTGWTNHNPFEVLHPSGAMKELEVSLLDKTQCGDVKSEVQPDQGTQLCATKIKDKGFTCLEESGSPLVCRHQPGAPWVLFGISSSVADSKYSACPVKYTPVSTSLPWIKEGWRIWITIQETGHSFHCH</sequence>
<feature type="domain" description="Peptidase S1" evidence="7">
    <location>
        <begin position="322"/>
        <end position="566"/>
    </location>
</feature>
<dbReference type="SUPFAM" id="SSF50494">
    <property type="entry name" value="Trypsin-like serine proteases"/>
    <property type="match status" value="3"/>
</dbReference>